<evidence type="ECO:0000313" key="2">
    <source>
        <dbReference type="Proteomes" id="UP000663823"/>
    </source>
</evidence>
<proteinExistence type="predicted"/>
<name>A0A820GK06_9BILA</name>
<evidence type="ECO:0000313" key="1">
    <source>
        <dbReference type="EMBL" id="CAF4276641.1"/>
    </source>
</evidence>
<comment type="caution">
    <text evidence="1">The sequence shown here is derived from an EMBL/GenBank/DDBJ whole genome shotgun (WGS) entry which is preliminary data.</text>
</comment>
<dbReference type="AlphaFoldDB" id="A0A820GK06"/>
<reference evidence="1" key="1">
    <citation type="submission" date="2021-02" db="EMBL/GenBank/DDBJ databases">
        <authorList>
            <person name="Nowell W R."/>
        </authorList>
    </citation>
    <scope>NUCLEOTIDE SEQUENCE</scope>
</reference>
<gene>
    <name evidence="1" type="ORF">OTI717_LOCUS41284</name>
</gene>
<sequence length="43" mass="4997">AGRLISSLQLNSELERWQHCLCQQRLLEEASVNYRELKVIVGL</sequence>
<protein>
    <submittedName>
        <fullName evidence="1">Uncharacterized protein</fullName>
    </submittedName>
</protein>
<accession>A0A820GK06</accession>
<dbReference type="Proteomes" id="UP000663823">
    <property type="component" value="Unassembled WGS sequence"/>
</dbReference>
<dbReference type="EMBL" id="CAJOAX010039626">
    <property type="protein sequence ID" value="CAF4276641.1"/>
    <property type="molecule type" value="Genomic_DNA"/>
</dbReference>
<organism evidence="1 2">
    <name type="scientific">Rotaria sordida</name>
    <dbReference type="NCBI Taxonomy" id="392033"/>
    <lineage>
        <taxon>Eukaryota</taxon>
        <taxon>Metazoa</taxon>
        <taxon>Spiralia</taxon>
        <taxon>Gnathifera</taxon>
        <taxon>Rotifera</taxon>
        <taxon>Eurotatoria</taxon>
        <taxon>Bdelloidea</taxon>
        <taxon>Philodinida</taxon>
        <taxon>Philodinidae</taxon>
        <taxon>Rotaria</taxon>
    </lineage>
</organism>
<feature type="non-terminal residue" evidence="1">
    <location>
        <position position="1"/>
    </location>
</feature>